<protein>
    <submittedName>
        <fullName evidence="2">ImmA/IrrE family metallo-endopeptidase</fullName>
    </submittedName>
</protein>
<dbReference type="OrthoDB" id="9793864at2"/>
<feature type="domain" description="IrrE N-terminal-like" evidence="1">
    <location>
        <begin position="12"/>
        <end position="113"/>
    </location>
</feature>
<dbReference type="Proteomes" id="UP000269438">
    <property type="component" value="Unassembled WGS sequence"/>
</dbReference>
<name>A0A3L7ASB0_9MICO</name>
<dbReference type="EMBL" id="RCUY01000005">
    <property type="protein sequence ID" value="RLP83014.1"/>
    <property type="molecule type" value="Genomic_DNA"/>
</dbReference>
<comment type="caution">
    <text evidence="2">The sequence shown here is derived from an EMBL/GenBank/DDBJ whole genome shotgun (WGS) entry which is preliminary data.</text>
</comment>
<keyword evidence="3" id="KW-1185">Reference proteome</keyword>
<dbReference type="AlphaFoldDB" id="A0A3L7ASB0"/>
<reference evidence="2 3" key="1">
    <citation type="submission" date="2018-10" db="EMBL/GenBank/DDBJ databases">
        <authorList>
            <person name="Li J."/>
        </authorList>
    </citation>
    <scope>NUCLEOTIDE SEQUENCE [LARGE SCALE GENOMIC DNA]</scope>
    <source>
        <strain evidence="2 3">JCM 11654</strain>
    </source>
</reference>
<dbReference type="Pfam" id="PF06114">
    <property type="entry name" value="Peptidase_M78"/>
    <property type="match status" value="1"/>
</dbReference>
<organism evidence="2 3">
    <name type="scientific">Mycetocola lacteus</name>
    <dbReference type="NCBI Taxonomy" id="76637"/>
    <lineage>
        <taxon>Bacteria</taxon>
        <taxon>Bacillati</taxon>
        <taxon>Actinomycetota</taxon>
        <taxon>Actinomycetes</taxon>
        <taxon>Micrococcales</taxon>
        <taxon>Microbacteriaceae</taxon>
        <taxon>Mycetocola</taxon>
    </lineage>
</organism>
<evidence type="ECO:0000259" key="1">
    <source>
        <dbReference type="Pfam" id="PF06114"/>
    </source>
</evidence>
<sequence>MTVQQYNPHEHAQQLGIRVRHQTLGKRYGLWVPRIGMILLRPGMAARHERSVLAHEIAHAEYGHTTGSRKEERLADVLAARRLIAPAAIADAMRWTQEIPELAIELGVTEHIVKTYLDEIFPTAGSDRREA</sequence>
<gene>
    <name evidence="2" type="ORF">D9V34_07155</name>
</gene>
<accession>A0A3L7ASB0</accession>
<evidence type="ECO:0000313" key="3">
    <source>
        <dbReference type="Proteomes" id="UP000269438"/>
    </source>
</evidence>
<dbReference type="InterPro" id="IPR010359">
    <property type="entry name" value="IrrE_HExxH"/>
</dbReference>
<proteinExistence type="predicted"/>
<dbReference type="Gene3D" id="1.10.10.2910">
    <property type="match status" value="1"/>
</dbReference>
<evidence type="ECO:0000313" key="2">
    <source>
        <dbReference type="EMBL" id="RLP83014.1"/>
    </source>
</evidence>